<accession>A0AAV2ZI86</accession>
<evidence type="ECO:0000256" key="2">
    <source>
        <dbReference type="SAM" id="MobiDB-lite"/>
    </source>
</evidence>
<dbReference type="CDD" id="cd16135">
    <property type="entry name" value="RA_RASSF7"/>
    <property type="match status" value="1"/>
</dbReference>
<dbReference type="PANTHER" id="PTHR15286:SF11">
    <property type="entry name" value="RAS ASSOCIATION DOMAIN-CONTAINING PROTEIN 7"/>
    <property type="match status" value="1"/>
</dbReference>
<dbReference type="InterPro" id="IPR033593">
    <property type="entry name" value="N-RASSF"/>
</dbReference>
<dbReference type="PROSITE" id="PS50200">
    <property type="entry name" value="RA"/>
    <property type="match status" value="1"/>
</dbReference>
<dbReference type="Proteomes" id="UP001181693">
    <property type="component" value="Unassembled WGS sequence"/>
</dbReference>
<sequence length="433" mass="49922">MELKVWVDGVQRVVCGVTEKTSCQDVVIALAQAIGQTGRYVLIQTLRDKERQLLPHERPLEFLSKSGQYANDVHFILKRTGPSLAERPSSDNGPPPPPERTFARSSLPINPRANNPEVTRSKEPKKSLTFNLGPMSSNDLLLKHRQKYQNGTVAKDNSHKQPSKDEVFKLVLQQQEQLKALEMQNTSIGKDLQTWERGRVGGRYQEEEEDEVAFLEKLIRRNDVELGEEMFWLDELDRERADEQKRQEKMKNLRATMEDYTLKIKELSERTEALEREIQKETSKRLSGEPSQAEIEEMVNKMRKELEAKIDQTQQMETNLTNVGRACDEAKRMLEVKTQELEELNKDLRQCNLQQFIQQTGSTVTNGHPRPNEEFLNEQGNLQWEEQHRSNGSTDSLPRHATNHLMGHPRNLQNSLLSGRNPEVLPPQDTSWT</sequence>
<dbReference type="PANTHER" id="PTHR15286">
    <property type="entry name" value="RAS-ASSOCIATING DOMAIN CONTAINING PROTEIN"/>
    <property type="match status" value="1"/>
</dbReference>
<evidence type="ECO:0000313" key="4">
    <source>
        <dbReference type="EMBL" id="DBA17294.1"/>
    </source>
</evidence>
<dbReference type="SUPFAM" id="SSF54236">
    <property type="entry name" value="Ubiquitin-like"/>
    <property type="match status" value="1"/>
</dbReference>
<feature type="region of interest" description="Disordered" evidence="2">
    <location>
        <begin position="386"/>
        <end position="433"/>
    </location>
</feature>
<gene>
    <name evidence="4" type="ORF">GDO54_002763</name>
</gene>
<keyword evidence="1" id="KW-0175">Coiled coil</keyword>
<dbReference type="InterPro" id="IPR029071">
    <property type="entry name" value="Ubiquitin-like_domsf"/>
</dbReference>
<proteinExistence type="predicted"/>
<evidence type="ECO:0000256" key="1">
    <source>
        <dbReference type="SAM" id="Coils"/>
    </source>
</evidence>
<feature type="domain" description="Ras-associating" evidence="3">
    <location>
        <begin position="1"/>
        <end position="82"/>
    </location>
</feature>
<dbReference type="InterPro" id="IPR033631">
    <property type="entry name" value="RASSF7_RA"/>
</dbReference>
<comment type="caution">
    <text evidence="4">The sequence shown here is derived from an EMBL/GenBank/DDBJ whole genome shotgun (WGS) entry which is preliminary data.</text>
</comment>
<dbReference type="EMBL" id="DYDO01000010">
    <property type="protein sequence ID" value="DBA17294.1"/>
    <property type="molecule type" value="Genomic_DNA"/>
</dbReference>
<evidence type="ECO:0000259" key="3">
    <source>
        <dbReference type="PROSITE" id="PS50200"/>
    </source>
</evidence>
<protein>
    <recommendedName>
        <fullName evidence="3">Ras-associating domain-containing protein</fullName>
    </recommendedName>
</protein>
<organism evidence="4 5">
    <name type="scientific">Pyxicephalus adspersus</name>
    <name type="common">African bullfrog</name>
    <dbReference type="NCBI Taxonomy" id="30357"/>
    <lineage>
        <taxon>Eukaryota</taxon>
        <taxon>Metazoa</taxon>
        <taxon>Chordata</taxon>
        <taxon>Craniata</taxon>
        <taxon>Vertebrata</taxon>
        <taxon>Euteleostomi</taxon>
        <taxon>Amphibia</taxon>
        <taxon>Batrachia</taxon>
        <taxon>Anura</taxon>
        <taxon>Neobatrachia</taxon>
        <taxon>Ranoidea</taxon>
        <taxon>Pyxicephalidae</taxon>
        <taxon>Pyxicephalinae</taxon>
        <taxon>Pyxicephalus</taxon>
    </lineage>
</organism>
<feature type="compositionally biased region" description="Polar residues" evidence="2">
    <location>
        <begin position="103"/>
        <end position="118"/>
    </location>
</feature>
<keyword evidence="5" id="KW-1185">Reference proteome</keyword>
<name>A0AAV2ZI86_PYXAD</name>
<evidence type="ECO:0000313" key="5">
    <source>
        <dbReference type="Proteomes" id="UP001181693"/>
    </source>
</evidence>
<feature type="coiled-coil region" evidence="1">
    <location>
        <begin position="233"/>
        <end position="354"/>
    </location>
</feature>
<dbReference type="SMART" id="SM00314">
    <property type="entry name" value="RA"/>
    <property type="match status" value="1"/>
</dbReference>
<dbReference type="InterPro" id="IPR048945">
    <property type="entry name" value="RASSF8/10_RA"/>
</dbReference>
<dbReference type="InterPro" id="IPR000159">
    <property type="entry name" value="RA_dom"/>
</dbReference>
<dbReference type="AlphaFoldDB" id="A0AAV2ZI86"/>
<feature type="region of interest" description="Disordered" evidence="2">
    <location>
        <begin position="83"/>
        <end position="133"/>
    </location>
</feature>
<reference evidence="4" key="1">
    <citation type="thesis" date="2020" institute="ProQuest LLC" country="789 East Eisenhower Parkway, Ann Arbor, MI, USA">
        <title>Comparative Genomics and Chromosome Evolution.</title>
        <authorList>
            <person name="Mudd A.B."/>
        </authorList>
    </citation>
    <scope>NUCLEOTIDE SEQUENCE</scope>
    <source>
        <strain evidence="4">1538</strain>
        <tissue evidence="4">Blood</tissue>
    </source>
</reference>
<dbReference type="Pfam" id="PF21712">
    <property type="entry name" value="RASSF8-10_RA"/>
    <property type="match status" value="1"/>
</dbReference>
<feature type="compositionally biased region" description="Polar residues" evidence="2">
    <location>
        <begin position="386"/>
        <end position="396"/>
    </location>
</feature>
<dbReference type="Gene3D" id="3.10.20.90">
    <property type="entry name" value="Phosphatidylinositol 3-kinase Catalytic Subunit, Chain A, domain 1"/>
    <property type="match status" value="1"/>
</dbReference>
<dbReference type="GO" id="GO:0007165">
    <property type="term" value="P:signal transduction"/>
    <property type="evidence" value="ECO:0007669"/>
    <property type="project" value="InterPro"/>
</dbReference>